<keyword evidence="2" id="KW-1185">Reference proteome</keyword>
<name>A0A2A6CBT6_PRIPA</name>
<reference evidence="2" key="1">
    <citation type="journal article" date="2008" name="Nat. Genet.">
        <title>The Pristionchus pacificus genome provides a unique perspective on nematode lifestyle and parasitism.</title>
        <authorList>
            <person name="Dieterich C."/>
            <person name="Clifton S.W."/>
            <person name="Schuster L.N."/>
            <person name="Chinwalla A."/>
            <person name="Delehaunty K."/>
            <person name="Dinkelacker I."/>
            <person name="Fulton L."/>
            <person name="Fulton R."/>
            <person name="Godfrey J."/>
            <person name="Minx P."/>
            <person name="Mitreva M."/>
            <person name="Roeseler W."/>
            <person name="Tian H."/>
            <person name="Witte H."/>
            <person name="Yang S.P."/>
            <person name="Wilson R.K."/>
            <person name="Sommer R.J."/>
        </authorList>
    </citation>
    <scope>NUCLEOTIDE SEQUENCE [LARGE SCALE GENOMIC DNA]</scope>
    <source>
        <strain evidence="2">PS312</strain>
    </source>
</reference>
<accession>A0A8R1UU16</accession>
<evidence type="ECO:0000313" key="1">
    <source>
        <dbReference type="EnsemblMetazoa" id="PPA38733.1"/>
    </source>
</evidence>
<protein>
    <submittedName>
        <fullName evidence="1">Uncharacterized protein</fullName>
    </submittedName>
</protein>
<dbReference type="Proteomes" id="UP000005239">
    <property type="component" value="Unassembled WGS sequence"/>
</dbReference>
<gene>
    <name evidence="1" type="primary">WBGene00277102</name>
</gene>
<proteinExistence type="predicted"/>
<sequence length="60" mass="6895">MSSESDQNKRENEKLKKEADLLHQELKQIKKECEEKGCPKCDAVKSERKMSGPSPSLFNE</sequence>
<accession>A0A2A6CBT6</accession>
<reference evidence="1" key="2">
    <citation type="submission" date="2022-06" db="UniProtKB">
        <authorList>
            <consortium name="EnsemblMetazoa"/>
        </authorList>
    </citation>
    <scope>IDENTIFICATION</scope>
    <source>
        <strain evidence="1">PS312</strain>
    </source>
</reference>
<dbReference type="AlphaFoldDB" id="A0A2A6CBT6"/>
<evidence type="ECO:0000313" key="2">
    <source>
        <dbReference type="Proteomes" id="UP000005239"/>
    </source>
</evidence>
<dbReference type="EnsemblMetazoa" id="PPA38733.1">
    <property type="protein sequence ID" value="PPA38733.1"/>
    <property type="gene ID" value="WBGene00277102"/>
</dbReference>
<organism evidence="1 2">
    <name type="scientific">Pristionchus pacificus</name>
    <name type="common">Parasitic nematode worm</name>
    <dbReference type="NCBI Taxonomy" id="54126"/>
    <lineage>
        <taxon>Eukaryota</taxon>
        <taxon>Metazoa</taxon>
        <taxon>Ecdysozoa</taxon>
        <taxon>Nematoda</taxon>
        <taxon>Chromadorea</taxon>
        <taxon>Rhabditida</taxon>
        <taxon>Rhabditina</taxon>
        <taxon>Diplogasteromorpha</taxon>
        <taxon>Diplogasteroidea</taxon>
        <taxon>Neodiplogasteridae</taxon>
        <taxon>Pristionchus</taxon>
    </lineage>
</organism>